<dbReference type="AlphaFoldDB" id="A0A2D0NJH7"/>
<gene>
    <name evidence="4" type="ORF">CRP01_01775</name>
</gene>
<sequence>MKTIFTGLIIASVLLSCQQREQKIIHLWLVGDSTMKDYSQSERYATKDYPMTGWGQVFPRWLTPDSLALLDQMIPADSVTVRNVARGGRSSRTFFSEGLWRQVRDSLQPGDVVMIQFGHNDNDTRKLERFVNVEGYKEYLWLFVLQTRQAGAQPILVTPVNHNNPDSTGRFSPSLPTFVEAVFEVAERMDVPVVDLNKRSVELFNSLDDPEYVASSVFMNLPPGKYPGWPEGKKDNTHFQTAGAEMIAALVFSELKRLNAERSKMEQKRN</sequence>
<accession>A0A2D0NJH7</accession>
<dbReference type="InterPro" id="IPR013830">
    <property type="entry name" value="SGNH_hydro"/>
</dbReference>
<organism evidence="4 5">
    <name type="scientific">Flavilitoribacter nigricans (strain ATCC 23147 / DSM 23189 / NBRC 102662 / NCIMB 1420 / SS-2)</name>
    <name type="common">Lewinella nigricans</name>
    <dbReference type="NCBI Taxonomy" id="1122177"/>
    <lineage>
        <taxon>Bacteria</taxon>
        <taxon>Pseudomonadati</taxon>
        <taxon>Bacteroidota</taxon>
        <taxon>Saprospiria</taxon>
        <taxon>Saprospirales</taxon>
        <taxon>Lewinellaceae</taxon>
        <taxon>Flavilitoribacter</taxon>
    </lineage>
</organism>
<dbReference type="RefSeq" id="WP_099148255.1">
    <property type="nucleotide sequence ID" value="NZ_PDUD01000001.1"/>
</dbReference>
<protein>
    <submittedName>
        <fullName evidence="4">GDSL family lipase</fullName>
    </submittedName>
</protein>
<evidence type="ECO:0000313" key="4">
    <source>
        <dbReference type="EMBL" id="PHN08665.1"/>
    </source>
</evidence>
<keyword evidence="5" id="KW-1185">Reference proteome</keyword>
<comment type="similarity">
    <text evidence="1">Belongs to the 'GDSL' lipolytic enzyme family.</text>
</comment>
<evidence type="ECO:0000256" key="2">
    <source>
        <dbReference type="ARBA" id="ARBA00022801"/>
    </source>
</evidence>
<dbReference type="SUPFAM" id="SSF52266">
    <property type="entry name" value="SGNH hydrolase"/>
    <property type="match status" value="1"/>
</dbReference>
<dbReference type="EMBL" id="PDUD01000001">
    <property type="protein sequence ID" value="PHN08665.1"/>
    <property type="molecule type" value="Genomic_DNA"/>
</dbReference>
<dbReference type="OrthoDB" id="9807041at2"/>
<evidence type="ECO:0000313" key="5">
    <source>
        <dbReference type="Proteomes" id="UP000223913"/>
    </source>
</evidence>
<dbReference type="CDD" id="cd01821">
    <property type="entry name" value="Rhamnogalacturan_acetylesterase_like"/>
    <property type="match status" value="1"/>
</dbReference>
<evidence type="ECO:0000256" key="1">
    <source>
        <dbReference type="ARBA" id="ARBA00008668"/>
    </source>
</evidence>
<comment type="caution">
    <text evidence="4">The sequence shown here is derived from an EMBL/GenBank/DDBJ whole genome shotgun (WGS) entry which is preliminary data.</text>
</comment>
<dbReference type="Proteomes" id="UP000223913">
    <property type="component" value="Unassembled WGS sequence"/>
</dbReference>
<proteinExistence type="inferred from homology"/>
<dbReference type="PANTHER" id="PTHR43695">
    <property type="entry name" value="PUTATIVE (AFU_ORTHOLOGUE AFUA_2G17250)-RELATED"/>
    <property type="match status" value="1"/>
</dbReference>
<feature type="domain" description="SGNH hydrolase-type esterase" evidence="3">
    <location>
        <begin position="30"/>
        <end position="201"/>
    </location>
</feature>
<name>A0A2D0NJH7_FLAN2</name>
<dbReference type="GO" id="GO:0016788">
    <property type="term" value="F:hydrolase activity, acting on ester bonds"/>
    <property type="evidence" value="ECO:0007669"/>
    <property type="project" value="UniProtKB-ARBA"/>
</dbReference>
<evidence type="ECO:0000259" key="3">
    <source>
        <dbReference type="Pfam" id="PF13472"/>
    </source>
</evidence>
<dbReference type="InterPro" id="IPR036514">
    <property type="entry name" value="SGNH_hydro_sf"/>
</dbReference>
<dbReference type="PANTHER" id="PTHR43695:SF1">
    <property type="entry name" value="RHAMNOGALACTURONAN ACETYLESTERASE"/>
    <property type="match status" value="1"/>
</dbReference>
<reference evidence="4 5" key="1">
    <citation type="submission" date="2017-10" db="EMBL/GenBank/DDBJ databases">
        <title>The draft genome sequence of Lewinella nigricans NBRC 102662.</title>
        <authorList>
            <person name="Wang K."/>
        </authorList>
    </citation>
    <scope>NUCLEOTIDE SEQUENCE [LARGE SCALE GENOMIC DNA]</scope>
    <source>
        <strain evidence="4 5">NBRC 102662</strain>
    </source>
</reference>
<dbReference type="InterPro" id="IPR037459">
    <property type="entry name" value="RhgT-like"/>
</dbReference>
<keyword evidence="2" id="KW-0378">Hydrolase</keyword>
<dbReference type="Pfam" id="PF13472">
    <property type="entry name" value="Lipase_GDSL_2"/>
    <property type="match status" value="1"/>
</dbReference>
<dbReference type="Gene3D" id="3.40.50.1110">
    <property type="entry name" value="SGNH hydrolase"/>
    <property type="match status" value="1"/>
</dbReference>
<dbReference type="PROSITE" id="PS51257">
    <property type="entry name" value="PROKAR_LIPOPROTEIN"/>
    <property type="match status" value="1"/>
</dbReference>